<evidence type="ECO:0000256" key="3">
    <source>
        <dbReference type="ARBA" id="ARBA00023125"/>
    </source>
</evidence>
<dbReference type="Proteomes" id="UP001202328">
    <property type="component" value="Unassembled WGS sequence"/>
</dbReference>
<dbReference type="SUPFAM" id="SSF101936">
    <property type="entry name" value="DNA-binding pseudobarrel domain"/>
    <property type="match status" value="1"/>
</dbReference>
<dbReference type="CDD" id="cd10017">
    <property type="entry name" value="B3_DNA"/>
    <property type="match status" value="1"/>
</dbReference>
<evidence type="ECO:0000256" key="5">
    <source>
        <dbReference type="ARBA" id="ARBA00023242"/>
    </source>
</evidence>
<dbReference type="GO" id="GO:0003677">
    <property type="term" value="F:DNA binding"/>
    <property type="evidence" value="ECO:0007669"/>
    <property type="project" value="UniProtKB-KW"/>
</dbReference>
<dbReference type="Pfam" id="PF02362">
    <property type="entry name" value="B3"/>
    <property type="match status" value="1"/>
</dbReference>
<dbReference type="SMART" id="SM01019">
    <property type="entry name" value="B3"/>
    <property type="match status" value="1"/>
</dbReference>
<dbReference type="Gene3D" id="2.40.330.10">
    <property type="entry name" value="DNA-binding pseudobarrel domain"/>
    <property type="match status" value="1"/>
</dbReference>
<dbReference type="AlphaFoldDB" id="A0AAD4SZG2"/>
<accession>A0AAD4SZG2</accession>
<keyword evidence="5" id="KW-0539">Nucleus</keyword>
<dbReference type="PROSITE" id="PS50863">
    <property type="entry name" value="B3"/>
    <property type="match status" value="1"/>
</dbReference>
<sequence>MLQTHVMESFTVVIPSEISAKYMPKKDIEVTLLDEEGEEQIVKYHTKRHRLGVGWRRFATGHNLSLGDAVVFQLMEINKFKIYIARKTGLAAVDGAFGRLQPEACAQKSSPGKAGNDMKPTRKTVVGKPKRLPLPVVDQPEICSEETDSEYLEGIRFTSSVPEFEDTKNIESFTIIYNDLIIDSEMSKHVKSRYYELCCSQNSFLHKNLVPGLNCKLVAGMISETVNISDAVRSGQVSSSSRDVLQVWRKSLEAFEHLDMNVGFLLTRLDELVKMASESEQAVDLFESKKRRSN</sequence>
<organism evidence="7 8">
    <name type="scientific">Papaver atlanticum</name>
    <dbReference type="NCBI Taxonomy" id="357466"/>
    <lineage>
        <taxon>Eukaryota</taxon>
        <taxon>Viridiplantae</taxon>
        <taxon>Streptophyta</taxon>
        <taxon>Embryophyta</taxon>
        <taxon>Tracheophyta</taxon>
        <taxon>Spermatophyta</taxon>
        <taxon>Magnoliopsida</taxon>
        <taxon>Ranunculales</taxon>
        <taxon>Papaveraceae</taxon>
        <taxon>Papaveroideae</taxon>
        <taxon>Papaver</taxon>
    </lineage>
</organism>
<keyword evidence="2" id="KW-0805">Transcription regulation</keyword>
<dbReference type="PANTHER" id="PTHR31391">
    <property type="entry name" value="B3 DOMAIN-CONTAINING PROTEIN OS11G0197600-RELATED"/>
    <property type="match status" value="1"/>
</dbReference>
<gene>
    <name evidence="7" type="ORF">MKW98_024957</name>
</gene>
<comment type="caution">
    <text evidence="7">The sequence shown here is derived from an EMBL/GenBank/DDBJ whole genome shotgun (WGS) entry which is preliminary data.</text>
</comment>
<evidence type="ECO:0000313" key="7">
    <source>
        <dbReference type="EMBL" id="KAI3932237.1"/>
    </source>
</evidence>
<evidence type="ECO:0000313" key="8">
    <source>
        <dbReference type="Proteomes" id="UP001202328"/>
    </source>
</evidence>
<dbReference type="InterPro" id="IPR044837">
    <property type="entry name" value="REM16-like"/>
</dbReference>
<evidence type="ECO:0000256" key="4">
    <source>
        <dbReference type="ARBA" id="ARBA00023163"/>
    </source>
</evidence>
<dbReference type="InterPro" id="IPR015300">
    <property type="entry name" value="DNA-bd_pseudobarrel_sf"/>
</dbReference>
<keyword evidence="3" id="KW-0238">DNA-binding</keyword>
<proteinExistence type="predicted"/>
<reference evidence="7" key="1">
    <citation type="submission" date="2022-04" db="EMBL/GenBank/DDBJ databases">
        <title>A functionally conserved STORR gene fusion in Papaver species that diverged 16.8 million years ago.</title>
        <authorList>
            <person name="Catania T."/>
        </authorList>
    </citation>
    <scope>NUCLEOTIDE SEQUENCE</scope>
    <source>
        <strain evidence="7">S-188037</strain>
    </source>
</reference>
<dbReference type="GO" id="GO:0005634">
    <property type="term" value="C:nucleus"/>
    <property type="evidence" value="ECO:0007669"/>
    <property type="project" value="UniProtKB-SubCell"/>
</dbReference>
<feature type="domain" description="TF-B3" evidence="6">
    <location>
        <begin position="1"/>
        <end position="88"/>
    </location>
</feature>
<evidence type="ECO:0000259" key="6">
    <source>
        <dbReference type="PROSITE" id="PS50863"/>
    </source>
</evidence>
<evidence type="ECO:0000256" key="2">
    <source>
        <dbReference type="ARBA" id="ARBA00023015"/>
    </source>
</evidence>
<evidence type="ECO:0000256" key="1">
    <source>
        <dbReference type="ARBA" id="ARBA00004123"/>
    </source>
</evidence>
<name>A0AAD4SZG2_9MAGN</name>
<dbReference type="EMBL" id="JAJJMB010007077">
    <property type="protein sequence ID" value="KAI3932237.1"/>
    <property type="molecule type" value="Genomic_DNA"/>
</dbReference>
<comment type="subcellular location">
    <subcellularLocation>
        <location evidence="1">Nucleus</location>
    </subcellularLocation>
</comment>
<keyword evidence="8" id="KW-1185">Reference proteome</keyword>
<protein>
    <recommendedName>
        <fullName evidence="6">TF-B3 domain-containing protein</fullName>
    </recommendedName>
</protein>
<dbReference type="InterPro" id="IPR003340">
    <property type="entry name" value="B3_DNA-bd"/>
</dbReference>
<keyword evidence="4" id="KW-0804">Transcription</keyword>